<organism evidence="2 3">
    <name type="scientific">Sporothrix schenckii 1099-18</name>
    <dbReference type="NCBI Taxonomy" id="1397361"/>
    <lineage>
        <taxon>Eukaryota</taxon>
        <taxon>Fungi</taxon>
        <taxon>Dikarya</taxon>
        <taxon>Ascomycota</taxon>
        <taxon>Pezizomycotina</taxon>
        <taxon>Sordariomycetes</taxon>
        <taxon>Sordariomycetidae</taxon>
        <taxon>Ophiostomatales</taxon>
        <taxon>Ophiostomataceae</taxon>
        <taxon>Sporothrix</taxon>
    </lineage>
</organism>
<dbReference type="EMBL" id="AXCR01000001">
    <property type="protein sequence ID" value="KJR89366.1"/>
    <property type="molecule type" value="Genomic_DNA"/>
</dbReference>
<dbReference type="AlphaFoldDB" id="A0A0F2MMF5"/>
<feature type="compositionally biased region" description="Basic and acidic residues" evidence="1">
    <location>
        <begin position="71"/>
        <end position="81"/>
    </location>
</feature>
<dbReference type="VEuPathDB" id="FungiDB:SPSK_06803"/>
<name>A0A0F2MMF5_SPOSC</name>
<accession>A0A0F2MMF5</accession>
<protein>
    <submittedName>
        <fullName evidence="2">Uncharacterized protein</fullName>
    </submittedName>
</protein>
<reference evidence="2 3" key="1">
    <citation type="journal article" date="2014" name="BMC Genomics">
        <title>Comparative genomics of the major fungal agents of human and animal Sporotrichosis: Sporothrix schenckii and Sporothrix brasiliensis.</title>
        <authorList>
            <person name="Teixeira M.M."/>
            <person name="de Almeida L.G."/>
            <person name="Kubitschek-Barreira P."/>
            <person name="Alves F.L."/>
            <person name="Kioshima E.S."/>
            <person name="Abadio A.K."/>
            <person name="Fernandes L."/>
            <person name="Derengowski L.S."/>
            <person name="Ferreira K.S."/>
            <person name="Souza R.C."/>
            <person name="Ruiz J.C."/>
            <person name="de Andrade N.C."/>
            <person name="Paes H.C."/>
            <person name="Nicola A.M."/>
            <person name="Albuquerque P."/>
            <person name="Gerber A.L."/>
            <person name="Martins V.P."/>
            <person name="Peconick L.D."/>
            <person name="Neto A.V."/>
            <person name="Chaucanez C.B."/>
            <person name="Silva P.A."/>
            <person name="Cunha O.L."/>
            <person name="de Oliveira F.F."/>
            <person name="dos Santos T.C."/>
            <person name="Barros A.L."/>
            <person name="Soares M.A."/>
            <person name="de Oliveira L.M."/>
            <person name="Marini M.M."/>
            <person name="Villalobos-Duno H."/>
            <person name="Cunha M.M."/>
            <person name="de Hoog S."/>
            <person name="da Silveira J.F."/>
            <person name="Henrissat B."/>
            <person name="Nino-Vega G.A."/>
            <person name="Cisalpino P.S."/>
            <person name="Mora-Montes H.M."/>
            <person name="Almeida S.R."/>
            <person name="Stajich J.E."/>
            <person name="Lopes-Bezerra L.M."/>
            <person name="Vasconcelos A.T."/>
            <person name="Felipe M.S."/>
        </authorList>
    </citation>
    <scope>NUCLEOTIDE SEQUENCE [LARGE SCALE GENOMIC DNA]</scope>
    <source>
        <strain evidence="2 3">1099-18</strain>
    </source>
</reference>
<dbReference type="KEGG" id="ssck:SPSK_06803"/>
<evidence type="ECO:0000313" key="2">
    <source>
        <dbReference type="EMBL" id="KJR89366.1"/>
    </source>
</evidence>
<dbReference type="GeneID" id="27668774"/>
<evidence type="ECO:0000313" key="3">
    <source>
        <dbReference type="Proteomes" id="UP000033710"/>
    </source>
</evidence>
<dbReference type="RefSeq" id="XP_016592042.1">
    <property type="nucleotide sequence ID" value="XM_016733497.1"/>
</dbReference>
<sequence length="81" mass="9148">MTPCAPPIQLNQATLPTLHGILNPESSPYLEVTKRKPLAIASHDRSFRRRRRSSRPTSEVVRLLPQLPSSRNHDIELPSTN</sequence>
<reference evidence="2 3" key="2">
    <citation type="journal article" date="2015" name="Eukaryot. Cell">
        <title>Asexual propagation of a virulent clone complex in a human and feline outbreak of sporotrichosis.</title>
        <authorList>
            <person name="Teixeira Mde M."/>
            <person name="Rodrigues A.M."/>
            <person name="Tsui C.K."/>
            <person name="de Almeida L.G."/>
            <person name="Van Diepeningen A.D."/>
            <person name="van den Ende B.G."/>
            <person name="Fernandes G.F."/>
            <person name="Kano R."/>
            <person name="Hamelin R.C."/>
            <person name="Lopes-Bezerra L.M."/>
            <person name="Vasconcelos A.T."/>
            <person name="de Hoog S."/>
            <person name="de Camargo Z.P."/>
            <person name="Felipe M.S."/>
        </authorList>
    </citation>
    <scope>NUCLEOTIDE SEQUENCE [LARGE SCALE GENOMIC DNA]</scope>
    <source>
        <strain evidence="2 3">1099-18</strain>
    </source>
</reference>
<evidence type="ECO:0000256" key="1">
    <source>
        <dbReference type="SAM" id="MobiDB-lite"/>
    </source>
</evidence>
<gene>
    <name evidence="2" type="ORF">SPSK_06803</name>
</gene>
<feature type="region of interest" description="Disordered" evidence="1">
    <location>
        <begin position="41"/>
        <end position="81"/>
    </location>
</feature>
<dbReference type="Proteomes" id="UP000033710">
    <property type="component" value="Unassembled WGS sequence"/>
</dbReference>
<proteinExistence type="predicted"/>
<comment type="caution">
    <text evidence="2">The sequence shown here is derived from an EMBL/GenBank/DDBJ whole genome shotgun (WGS) entry which is preliminary data.</text>
</comment>